<evidence type="ECO:0000313" key="5">
    <source>
        <dbReference type="Proteomes" id="UP000322077"/>
    </source>
</evidence>
<dbReference type="AlphaFoldDB" id="A0A5D9C4I6"/>
<dbReference type="Proteomes" id="UP000322077">
    <property type="component" value="Unassembled WGS sequence"/>
</dbReference>
<evidence type="ECO:0000313" key="4">
    <source>
        <dbReference type="EMBL" id="TZG25920.1"/>
    </source>
</evidence>
<accession>A0A5D9C4I6</accession>
<keyword evidence="1" id="KW-0597">Phosphoprotein</keyword>
<name>A0A5D9C4I6_9SPHN</name>
<dbReference type="PROSITE" id="PS50110">
    <property type="entry name" value="RESPONSE_REGULATORY"/>
    <property type="match status" value="1"/>
</dbReference>
<dbReference type="InterPro" id="IPR001789">
    <property type="entry name" value="Sig_transdc_resp-reg_receiver"/>
</dbReference>
<dbReference type="InterPro" id="IPR050595">
    <property type="entry name" value="Bact_response_regulator"/>
</dbReference>
<comment type="caution">
    <text evidence="2">Lacks conserved residue(s) required for the propagation of feature annotation.</text>
</comment>
<comment type="caution">
    <text evidence="4">The sequence shown here is derived from an EMBL/GenBank/DDBJ whole genome shotgun (WGS) entry which is preliminary data.</text>
</comment>
<evidence type="ECO:0000259" key="3">
    <source>
        <dbReference type="PROSITE" id="PS50110"/>
    </source>
</evidence>
<sequence>MERVATLTVIALSRARHRLRFPERVVAMADRMRTLLVEDEDDIRFVVELALAHRSNFDLTSFASGVEALEALSEGGPSFDLALVNLNLPAMSGATFAKRMASLPCCADTPVIFVTASLYGRDEAQLRGGNSIGVITKPFDAVALPDQIRDMLEQTRV</sequence>
<dbReference type="Pfam" id="PF00072">
    <property type="entry name" value="Response_reg"/>
    <property type="match status" value="1"/>
</dbReference>
<proteinExistence type="predicted"/>
<feature type="domain" description="Response regulatory" evidence="3">
    <location>
        <begin position="33"/>
        <end position="152"/>
    </location>
</feature>
<dbReference type="GO" id="GO:0000160">
    <property type="term" value="P:phosphorelay signal transduction system"/>
    <property type="evidence" value="ECO:0007669"/>
    <property type="project" value="InterPro"/>
</dbReference>
<dbReference type="PANTHER" id="PTHR44591">
    <property type="entry name" value="STRESS RESPONSE REGULATOR PROTEIN 1"/>
    <property type="match status" value="1"/>
</dbReference>
<gene>
    <name evidence="4" type="ORF">FYJ91_13165</name>
</gene>
<dbReference type="SUPFAM" id="SSF52172">
    <property type="entry name" value="CheY-like"/>
    <property type="match status" value="1"/>
</dbReference>
<dbReference type="EMBL" id="VTOU01000003">
    <property type="protein sequence ID" value="TZG25920.1"/>
    <property type="molecule type" value="Genomic_DNA"/>
</dbReference>
<organism evidence="4 5">
    <name type="scientific">Sphingomonas montanisoli</name>
    <dbReference type="NCBI Taxonomy" id="2606412"/>
    <lineage>
        <taxon>Bacteria</taxon>
        <taxon>Pseudomonadati</taxon>
        <taxon>Pseudomonadota</taxon>
        <taxon>Alphaproteobacteria</taxon>
        <taxon>Sphingomonadales</taxon>
        <taxon>Sphingomonadaceae</taxon>
        <taxon>Sphingomonas</taxon>
    </lineage>
</organism>
<dbReference type="PANTHER" id="PTHR44591:SF3">
    <property type="entry name" value="RESPONSE REGULATORY DOMAIN-CONTAINING PROTEIN"/>
    <property type="match status" value="1"/>
</dbReference>
<dbReference type="Gene3D" id="3.40.50.2300">
    <property type="match status" value="1"/>
</dbReference>
<keyword evidence="5" id="KW-1185">Reference proteome</keyword>
<protein>
    <submittedName>
        <fullName evidence="4">Response regulator</fullName>
    </submittedName>
</protein>
<evidence type="ECO:0000256" key="1">
    <source>
        <dbReference type="ARBA" id="ARBA00022553"/>
    </source>
</evidence>
<dbReference type="InterPro" id="IPR011006">
    <property type="entry name" value="CheY-like_superfamily"/>
</dbReference>
<evidence type="ECO:0000256" key="2">
    <source>
        <dbReference type="PROSITE-ProRule" id="PRU00169"/>
    </source>
</evidence>
<reference evidence="4 5" key="1">
    <citation type="submission" date="2019-08" db="EMBL/GenBank/DDBJ databases">
        <authorList>
            <person name="Wang G."/>
            <person name="Xu Z."/>
        </authorList>
    </citation>
    <scope>NUCLEOTIDE SEQUENCE [LARGE SCALE GENOMIC DNA]</scope>
    <source>
        <strain evidence="4 5">ZX</strain>
    </source>
</reference>
<dbReference type="SMART" id="SM00448">
    <property type="entry name" value="REC"/>
    <property type="match status" value="1"/>
</dbReference>